<feature type="chain" id="PRO_5023832019" description="Leucine-rich repeat-containing N-terminal plant-type domain-containing protein" evidence="10">
    <location>
        <begin position="23"/>
        <end position="314"/>
    </location>
</feature>
<dbReference type="AlphaFoldDB" id="A0A5J9WBN0"/>
<dbReference type="InterPro" id="IPR032675">
    <property type="entry name" value="LRR_dom_sf"/>
</dbReference>
<feature type="non-terminal residue" evidence="12">
    <location>
        <position position="1"/>
    </location>
</feature>
<dbReference type="Proteomes" id="UP000324897">
    <property type="component" value="Chromosome 5"/>
</dbReference>
<feature type="domain" description="Leucine-rich repeat-containing N-terminal plant-type" evidence="11">
    <location>
        <begin position="29"/>
        <end position="66"/>
    </location>
</feature>
<keyword evidence="6" id="KW-1133">Transmembrane helix</keyword>
<dbReference type="Gene3D" id="3.80.10.10">
    <property type="entry name" value="Ribonuclease Inhibitor"/>
    <property type="match status" value="1"/>
</dbReference>
<keyword evidence="5" id="KW-0677">Repeat</keyword>
<evidence type="ECO:0000256" key="3">
    <source>
        <dbReference type="ARBA" id="ARBA00022692"/>
    </source>
</evidence>
<evidence type="ECO:0000256" key="8">
    <source>
        <dbReference type="ARBA" id="ARBA00023170"/>
    </source>
</evidence>
<proteinExistence type="predicted"/>
<keyword evidence="13" id="KW-1185">Reference proteome</keyword>
<dbReference type="InterPro" id="IPR013210">
    <property type="entry name" value="LRR_N_plant-typ"/>
</dbReference>
<dbReference type="PANTHER" id="PTHR47986:SF32">
    <property type="entry name" value="LEUCINE-RICH REPEAT-CONTAINING N-TERMINAL PLANT-TYPE DOMAIN-CONTAINING PROTEIN"/>
    <property type="match status" value="1"/>
</dbReference>
<evidence type="ECO:0000313" key="12">
    <source>
        <dbReference type="EMBL" id="TVU45588.1"/>
    </source>
</evidence>
<accession>A0A5J9WBN0</accession>
<dbReference type="PANTHER" id="PTHR47986">
    <property type="entry name" value="OSJNBA0070M12.3 PROTEIN"/>
    <property type="match status" value="1"/>
</dbReference>
<comment type="caution">
    <text evidence="12">The sequence shown here is derived from an EMBL/GenBank/DDBJ whole genome shotgun (WGS) entry which is preliminary data.</text>
</comment>
<evidence type="ECO:0000259" key="11">
    <source>
        <dbReference type="Pfam" id="PF08263"/>
    </source>
</evidence>
<dbReference type="Gramene" id="TVU45588">
    <property type="protein sequence ID" value="TVU45588"/>
    <property type="gene ID" value="EJB05_05078"/>
</dbReference>
<evidence type="ECO:0000256" key="7">
    <source>
        <dbReference type="ARBA" id="ARBA00023136"/>
    </source>
</evidence>
<name>A0A5J9WBN0_9POAL</name>
<evidence type="ECO:0000256" key="4">
    <source>
        <dbReference type="ARBA" id="ARBA00022729"/>
    </source>
</evidence>
<dbReference type="InterPro" id="IPR052422">
    <property type="entry name" value="Auxin_Ser/Thr_Kinase"/>
</dbReference>
<evidence type="ECO:0000256" key="2">
    <source>
        <dbReference type="ARBA" id="ARBA00022614"/>
    </source>
</evidence>
<evidence type="ECO:0000256" key="10">
    <source>
        <dbReference type="SAM" id="SignalP"/>
    </source>
</evidence>
<feature type="signal peptide" evidence="10">
    <location>
        <begin position="1"/>
        <end position="22"/>
    </location>
</feature>
<keyword evidence="7" id="KW-0472">Membrane</keyword>
<evidence type="ECO:0000256" key="5">
    <source>
        <dbReference type="ARBA" id="ARBA00022737"/>
    </source>
</evidence>
<protein>
    <recommendedName>
        <fullName evidence="11">Leucine-rich repeat-containing N-terminal plant-type domain-containing protein</fullName>
    </recommendedName>
</protein>
<evidence type="ECO:0000256" key="6">
    <source>
        <dbReference type="ARBA" id="ARBA00022989"/>
    </source>
</evidence>
<evidence type="ECO:0000256" key="1">
    <source>
        <dbReference type="ARBA" id="ARBA00004167"/>
    </source>
</evidence>
<dbReference type="EMBL" id="RWGY01000004">
    <property type="protein sequence ID" value="TVU45588.1"/>
    <property type="molecule type" value="Genomic_DNA"/>
</dbReference>
<keyword evidence="8" id="KW-0675">Receptor</keyword>
<gene>
    <name evidence="12" type="ORF">EJB05_05078</name>
</gene>
<reference evidence="12 13" key="1">
    <citation type="journal article" date="2019" name="Sci. Rep.">
        <title>A high-quality genome of Eragrostis curvula grass provides insights into Poaceae evolution and supports new strategies to enhance forage quality.</title>
        <authorList>
            <person name="Carballo J."/>
            <person name="Santos B.A.C.M."/>
            <person name="Zappacosta D."/>
            <person name="Garbus I."/>
            <person name="Selva J.P."/>
            <person name="Gallo C.A."/>
            <person name="Diaz A."/>
            <person name="Albertini E."/>
            <person name="Caccamo M."/>
            <person name="Echenique V."/>
        </authorList>
    </citation>
    <scope>NUCLEOTIDE SEQUENCE [LARGE SCALE GENOMIC DNA]</scope>
    <source>
        <strain evidence="13">cv. Victoria</strain>
        <tissue evidence="12">Leaf</tissue>
    </source>
</reference>
<dbReference type="SUPFAM" id="SSF52058">
    <property type="entry name" value="L domain-like"/>
    <property type="match status" value="1"/>
</dbReference>
<keyword evidence="9" id="KW-0325">Glycoprotein</keyword>
<dbReference type="GO" id="GO:0016020">
    <property type="term" value="C:membrane"/>
    <property type="evidence" value="ECO:0007669"/>
    <property type="project" value="UniProtKB-SubCell"/>
</dbReference>
<keyword evidence="4 10" id="KW-0732">Signal</keyword>
<comment type="subcellular location">
    <subcellularLocation>
        <location evidence="1">Membrane</location>
        <topology evidence="1">Single-pass membrane protein</topology>
    </subcellularLocation>
</comment>
<organism evidence="12 13">
    <name type="scientific">Eragrostis curvula</name>
    <name type="common">weeping love grass</name>
    <dbReference type="NCBI Taxonomy" id="38414"/>
    <lineage>
        <taxon>Eukaryota</taxon>
        <taxon>Viridiplantae</taxon>
        <taxon>Streptophyta</taxon>
        <taxon>Embryophyta</taxon>
        <taxon>Tracheophyta</taxon>
        <taxon>Spermatophyta</taxon>
        <taxon>Magnoliopsida</taxon>
        <taxon>Liliopsida</taxon>
        <taxon>Poales</taxon>
        <taxon>Poaceae</taxon>
        <taxon>PACMAD clade</taxon>
        <taxon>Chloridoideae</taxon>
        <taxon>Eragrostideae</taxon>
        <taxon>Eragrostidinae</taxon>
        <taxon>Eragrostis</taxon>
    </lineage>
</organism>
<dbReference type="Pfam" id="PF08263">
    <property type="entry name" value="LRRNT_2"/>
    <property type="match status" value="1"/>
</dbReference>
<sequence>MSTIRAAVILVVITLCVGGGAARATDPVDVRAMQAIAKSTHADKSLRWGVKSGDPCDGTWPGVHCDKDLGRVTAIDASNGGLAGTISGTDLSDLTYLSSLDLSRNRLDTATGFSEQPRPLRHLTYLNLSSNAFRDMPDYFLFSFPALETFAMDDNKDISYSGYFLADLVRCPALRTFSANKVTLTGELSDFLGNGNGTIFPALERVSLAGNSLLDDIHHDWGKDSKIKFLDISNQSINGVKNLGGRLDFVAGMTDLVEIHVRDNNFDGPLPDVSGLANLKVFDAANNNLCGRLNFPSGVAVNVDGNPGVGKDCP</sequence>
<evidence type="ECO:0000256" key="9">
    <source>
        <dbReference type="ARBA" id="ARBA00023180"/>
    </source>
</evidence>
<keyword evidence="2" id="KW-0433">Leucine-rich repeat</keyword>
<dbReference type="OrthoDB" id="687653at2759"/>
<evidence type="ECO:0000313" key="13">
    <source>
        <dbReference type="Proteomes" id="UP000324897"/>
    </source>
</evidence>
<keyword evidence="3" id="KW-0812">Transmembrane</keyword>